<evidence type="ECO:0000259" key="2">
    <source>
        <dbReference type="Pfam" id="PF07859"/>
    </source>
</evidence>
<evidence type="ECO:0000313" key="3">
    <source>
        <dbReference type="EMBL" id="KJY52322.1"/>
    </source>
</evidence>
<dbReference type="Gene3D" id="3.40.50.1820">
    <property type="entry name" value="alpha/beta hydrolase"/>
    <property type="match status" value="1"/>
</dbReference>
<accession>A0A0F4L0B3</accession>
<evidence type="ECO:0000256" key="1">
    <source>
        <dbReference type="ARBA" id="ARBA00022801"/>
    </source>
</evidence>
<dbReference type="SUPFAM" id="SSF53474">
    <property type="entry name" value="alpha/beta-Hydrolases"/>
    <property type="match status" value="1"/>
</dbReference>
<dbReference type="InterPro" id="IPR013094">
    <property type="entry name" value="AB_hydrolase_3"/>
</dbReference>
<dbReference type="Proteomes" id="UP000033648">
    <property type="component" value="Unassembled WGS sequence"/>
</dbReference>
<dbReference type="PANTHER" id="PTHR48081">
    <property type="entry name" value="AB HYDROLASE SUPERFAMILY PROTEIN C4A8.06C"/>
    <property type="match status" value="1"/>
</dbReference>
<reference evidence="3 4" key="1">
    <citation type="submission" date="2014-12" db="EMBL/GenBank/DDBJ databases">
        <title>Comparative genomics of the lactic acid bacteria isolated from the honey bee gut.</title>
        <authorList>
            <person name="Ellegaard K.M."/>
            <person name="Tamarit D."/>
            <person name="Javelind E."/>
            <person name="Olofsson T."/>
            <person name="Andersson S.G."/>
            <person name="Vasquez A."/>
        </authorList>
    </citation>
    <scope>NUCLEOTIDE SEQUENCE [LARGE SCALE GENOMIC DNA]</scope>
    <source>
        <strain evidence="3 4">Bin2</strain>
    </source>
</reference>
<sequence>MMSKDTEMTVTDEERELLEGWTEVDGDLDGCSPDMAKTVLGSRLTFGRMDAPRSRHWQVPEGVDCFNDIVYVDDGLRAHKLDLYLPHDALLRNGRVTPVYIDIHGGGFMYGYKELNRNFCTHLAQRGFAVFSVNYRLIPSTDFMGQLGDVLTALTWIKNHLDEYPVSPDRIFLTGDSAGGTLALYVLAVESDDQFAQRLGLKPAGLRPRGAALVSGLFDLTPYLSVDLEDFHPTGSPTDDLAMVAPSFFRSFAQAGGDQVADLTSMVDMVHLPPVFLNTSADDFLQGDALKMAEILCRKGRDFELHDLRPNRLQTLGHVYPVAMTWLEESRQALDQIHDFSYDLI</sequence>
<keyword evidence="1" id="KW-0378">Hydrolase</keyword>
<dbReference type="PATRIC" id="fig|1684.4.peg.409"/>
<comment type="caution">
    <text evidence="3">The sequence shown here is derived from an EMBL/GenBank/DDBJ whole genome shotgun (WGS) entry which is preliminary data.</text>
</comment>
<dbReference type="OrthoDB" id="9803828at2"/>
<protein>
    <submittedName>
        <fullName evidence="3">Esterase/lipase-like protein</fullName>
    </submittedName>
</protein>
<name>A0A0F4L0B3_9BIFI</name>
<dbReference type="InterPro" id="IPR050300">
    <property type="entry name" value="GDXG_lipolytic_enzyme"/>
</dbReference>
<gene>
    <name evidence="3" type="ORF">JF69_03820</name>
</gene>
<feature type="domain" description="Alpha/beta hydrolase fold-3" evidence="2">
    <location>
        <begin position="102"/>
        <end position="308"/>
    </location>
</feature>
<evidence type="ECO:0000313" key="4">
    <source>
        <dbReference type="Proteomes" id="UP000033648"/>
    </source>
</evidence>
<dbReference type="InterPro" id="IPR029058">
    <property type="entry name" value="AB_hydrolase_fold"/>
</dbReference>
<dbReference type="EMBL" id="JWME01000005">
    <property type="protein sequence ID" value="KJY52322.1"/>
    <property type="molecule type" value="Genomic_DNA"/>
</dbReference>
<dbReference type="Pfam" id="PF07859">
    <property type="entry name" value="Abhydrolase_3"/>
    <property type="match status" value="1"/>
</dbReference>
<proteinExistence type="predicted"/>
<organism evidence="3 4">
    <name type="scientific">Bifidobacterium asteroides</name>
    <dbReference type="NCBI Taxonomy" id="1684"/>
    <lineage>
        <taxon>Bacteria</taxon>
        <taxon>Bacillati</taxon>
        <taxon>Actinomycetota</taxon>
        <taxon>Actinomycetes</taxon>
        <taxon>Bifidobacteriales</taxon>
        <taxon>Bifidobacteriaceae</taxon>
        <taxon>Bifidobacterium</taxon>
    </lineage>
</organism>
<dbReference type="AlphaFoldDB" id="A0A0F4L0B3"/>
<dbReference type="GO" id="GO:0016787">
    <property type="term" value="F:hydrolase activity"/>
    <property type="evidence" value="ECO:0007669"/>
    <property type="project" value="UniProtKB-KW"/>
</dbReference>